<feature type="compositionally biased region" description="Polar residues" evidence="1">
    <location>
        <begin position="120"/>
        <end position="136"/>
    </location>
</feature>
<gene>
    <name evidence="2" type="ORF">HD556DRAFT_1305685</name>
</gene>
<sequence length="157" mass="17530">MSNHFYSRSSNGLSDSSTTPGPVAHSPEELFLCMWGYPHGLHCDDLIRGTDLHNHLRETHEIRGKESARAECRWNHCGREFNIGSLCEHVEEMHMGIAYFCDCGSKFSRRDTLSNHKKNCSGQRSGTAQSVPTNVRNLPATAGDPKNFSEAQRPDGL</sequence>
<reference evidence="2" key="1">
    <citation type="journal article" date="2020" name="New Phytol.">
        <title>Comparative genomics reveals dynamic genome evolution in host specialist ectomycorrhizal fungi.</title>
        <authorList>
            <person name="Lofgren L.A."/>
            <person name="Nguyen N.H."/>
            <person name="Vilgalys R."/>
            <person name="Ruytinx J."/>
            <person name="Liao H.L."/>
            <person name="Branco S."/>
            <person name="Kuo A."/>
            <person name="LaButti K."/>
            <person name="Lipzen A."/>
            <person name="Andreopoulos W."/>
            <person name="Pangilinan J."/>
            <person name="Riley R."/>
            <person name="Hundley H."/>
            <person name="Na H."/>
            <person name="Barry K."/>
            <person name="Grigoriev I.V."/>
            <person name="Stajich J.E."/>
            <person name="Kennedy P.G."/>
        </authorList>
    </citation>
    <scope>NUCLEOTIDE SEQUENCE</scope>
    <source>
        <strain evidence="2">S12</strain>
    </source>
</reference>
<dbReference type="AlphaFoldDB" id="A0A9P7DP11"/>
<name>A0A9P7DP11_9AGAM</name>
<dbReference type="OrthoDB" id="427030at2759"/>
<dbReference type="EMBL" id="JABBWE010000011">
    <property type="protein sequence ID" value="KAG1799484.1"/>
    <property type="molecule type" value="Genomic_DNA"/>
</dbReference>
<evidence type="ECO:0000256" key="1">
    <source>
        <dbReference type="SAM" id="MobiDB-lite"/>
    </source>
</evidence>
<feature type="region of interest" description="Disordered" evidence="1">
    <location>
        <begin position="1"/>
        <end position="22"/>
    </location>
</feature>
<feature type="region of interest" description="Disordered" evidence="1">
    <location>
        <begin position="114"/>
        <end position="157"/>
    </location>
</feature>
<evidence type="ECO:0008006" key="4">
    <source>
        <dbReference type="Google" id="ProtNLM"/>
    </source>
</evidence>
<dbReference type="Proteomes" id="UP000719766">
    <property type="component" value="Unassembled WGS sequence"/>
</dbReference>
<dbReference type="GeneID" id="64593577"/>
<evidence type="ECO:0000313" key="2">
    <source>
        <dbReference type="EMBL" id="KAG1799484.1"/>
    </source>
</evidence>
<accession>A0A9P7DP11</accession>
<protein>
    <recommendedName>
        <fullName evidence="4">C2H2-type domain-containing protein</fullName>
    </recommendedName>
</protein>
<evidence type="ECO:0000313" key="3">
    <source>
        <dbReference type="Proteomes" id="UP000719766"/>
    </source>
</evidence>
<organism evidence="2 3">
    <name type="scientific">Suillus plorans</name>
    <dbReference type="NCBI Taxonomy" id="116603"/>
    <lineage>
        <taxon>Eukaryota</taxon>
        <taxon>Fungi</taxon>
        <taxon>Dikarya</taxon>
        <taxon>Basidiomycota</taxon>
        <taxon>Agaricomycotina</taxon>
        <taxon>Agaricomycetes</taxon>
        <taxon>Agaricomycetidae</taxon>
        <taxon>Boletales</taxon>
        <taxon>Suillineae</taxon>
        <taxon>Suillaceae</taxon>
        <taxon>Suillus</taxon>
    </lineage>
</organism>
<dbReference type="RefSeq" id="XP_041163883.1">
    <property type="nucleotide sequence ID" value="XM_041299813.1"/>
</dbReference>
<proteinExistence type="predicted"/>
<feature type="compositionally biased region" description="Polar residues" evidence="1">
    <location>
        <begin position="1"/>
        <end position="20"/>
    </location>
</feature>
<keyword evidence="3" id="KW-1185">Reference proteome</keyword>
<comment type="caution">
    <text evidence="2">The sequence shown here is derived from an EMBL/GenBank/DDBJ whole genome shotgun (WGS) entry which is preliminary data.</text>
</comment>